<accession>A0ABV6LDI6</accession>
<gene>
    <name evidence="1" type="ORF">ACFFGT_25115</name>
</gene>
<evidence type="ECO:0000313" key="2">
    <source>
        <dbReference type="Proteomes" id="UP001589828"/>
    </source>
</evidence>
<dbReference type="Proteomes" id="UP001589828">
    <property type="component" value="Unassembled WGS sequence"/>
</dbReference>
<protein>
    <submittedName>
        <fullName evidence="1">Uncharacterized protein</fullName>
    </submittedName>
</protein>
<dbReference type="RefSeq" id="WP_377025268.1">
    <property type="nucleotide sequence ID" value="NZ_JBHLTS010000075.1"/>
</dbReference>
<sequence>MSQTKTGDVFKEIGKGGCFGGEKVVVDILTCGKNKNLYVATVFYHQITVLNLSSQKNGTGIWPCPGLENI</sequence>
<comment type="caution">
    <text evidence="1">The sequence shown here is derived from an EMBL/GenBank/DDBJ whole genome shotgun (WGS) entry which is preliminary data.</text>
</comment>
<proteinExistence type="predicted"/>
<dbReference type="EMBL" id="JBHLTS010000075">
    <property type="protein sequence ID" value="MFC0517517.1"/>
    <property type="molecule type" value="Genomic_DNA"/>
</dbReference>
<name>A0ABV6LDI6_9SPHI</name>
<reference evidence="1 2" key="1">
    <citation type="submission" date="2024-09" db="EMBL/GenBank/DDBJ databases">
        <authorList>
            <person name="Sun Q."/>
            <person name="Mori K."/>
        </authorList>
    </citation>
    <scope>NUCLEOTIDE SEQUENCE [LARGE SCALE GENOMIC DNA]</scope>
    <source>
        <strain evidence="1 2">NCAIM B.02415</strain>
    </source>
</reference>
<organism evidence="1 2">
    <name type="scientific">Mucilaginibacter angelicae</name>
    <dbReference type="NCBI Taxonomy" id="869718"/>
    <lineage>
        <taxon>Bacteria</taxon>
        <taxon>Pseudomonadati</taxon>
        <taxon>Bacteroidota</taxon>
        <taxon>Sphingobacteriia</taxon>
        <taxon>Sphingobacteriales</taxon>
        <taxon>Sphingobacteriaceae</taxon>
        <taxon>Mucilaginibacter</taxon>
    </lineage>
</organism>
<evidence type="ECO:0000313" key="1">
    <source>
        <dbReference type="EMBL" id="MFC0517517.1"/>
    </source>
</evidence>
<keyword evidence="2" id="KW-1185">Reference proteome</keyword>